<keyword evidence="2" id="KW-0812">Transmembrane</keyword>
<organism evidence="4 5">
    <name type="scientific">Chryseobacterium angstadtii</name>
    <dbReference type="NCBI Taxonomy" id="558151"/>
    <lineage>
        <taxon>Bacteria</taxon>
        <taxon>Pseudomonadati</taxon>
        <taxon>Bacteroidota</taxon>
        <taxon>Flavobacteriia</taxon>
        <taxon>Flavobacteriales</taxon>
        <taxon>Weeksellaceae</taxon>
        <taxon>Chryseobacterium group</taxon>
        <taxon>Chryseobacterium</taxon>
    </lineage>
</organism>
<name>A0A0J7HX63_9FLAO</name>
<dbReference type="OrthoDB" id="1273630at2"/>
<keyword evidence="2" id="KW-1133">Transmembrane helix</keyword>
<sequence>MELRIKPFPKNTYPKKGLLIKDPSPRVWLREMELLGIELHQVKSYAVPADLPNVLYGCLLVFNDEAPLEIGRNAYFQCVDDQLFIPENTLFYPKINPEDWQNVGSRFLIMHPEFGLVKLCDEIDWFSLLQEPERAQGNVRRPSNGVQIPRNIESFTVEMDDEKVLDALQQPKTEEEWMKNLPFDLKKVMAGNKKEIEKYLRYIERYPDRAVELGVPLDIMGTSRGDGFGKFSFGNNWLNALFGSSEDKKESSGTRNFRRIFWTVVVGAILLRIFMPSDQEKTQKEDFLVSSGNIMSNAEKARADMIAYQSGVTDIDIKIDSIYGKERKTLSREYSAAGAAMSKDKNEREQYKKSGGRNLGEVGNDIEKLNAREQNSRDSLRTIYSKKITKHLVQQEASMKRRISDSLKQYTKGKPVNGEIVKFILKKKQALIADSLGRLYGTLDTKEFPPTPVKDSKIGSLESGDNSSSYEKTSVSDILYLVIFMFGAIGIYSFIFKRKSLNLGGDSVPLWVKMILSVVLVSMLVYLFYPLIKMFGYNWFVWVLLICVILLLYRLFSEEKTILNTEDDE</sequence>
<feature type="transmembrane region" description="Helical" evidence="2">
    <location>
        <begin position="478"/>
        <end position="496"/>
    </location>
</feature>
<evidence type="ECO:0000256" key="1">
    <source>
        <dbReference type="SAM" id="MobiDB-lite"/>
    </source>
</evidence>
<accession>A0A0J7HX63</accession>
<feature type="transmembrane region" description="Helical" evidence="2">
    <location>
        <begin position="535"/>
        <end position="556"/>
    </location>
</feature>
<dbReference type="PATRIC" id="fig|558151.6.peg.4509"/>
<evidence type="ECO:0000313" key="5">
    <source>
        <dbReference type="Proteomes" id="UP000036261"/>
    </source>
</evidence>
<gene>
    <name evidence="4" type="ORF">ACM46_21520</name>
</gene>
<comment type="caution">
    <text evidence="4">The sequence shown here is derived from an EMBL/GenBank/DDBJ whole genome shotgun (WGS) entry which is preliminary data.</text>
</comment>
<dbReference type="InterPro" id="IPR045551">
    <property type="entry name" value="bpX3"/>
</dbReference>
<reference evidence="4 5" key="1">
    <citation type="journal article" date="2013" name="Int. J. Syst. Evol. Microbiol.">
        <title>Chryseobacterium angstadtii sp. nov., isolated from a newt tank.</title>
        <authorList>
            <person name="Kirk K.E."/>
            <person name="Hoffman J.A."/>
            <person name="Smith K.A."/>
            <person name="Strahan B.L."/>
            <person name="Failor K.C."/>
            <person name="Krebs J.E."/>
            <person name="Gale A.N."/>
            <person name="Do T.D."/>
            <person name="Sontag T.C."/>
            <person name="Batties A.M."/>
            <person name="Mistiszyn K."/>
            <person name="Newman J.D."/>
        </authorList>
    </citation>
    <scope>NUCLEOTIDE SEQUENCE [LARGE SCALE GENOMIC DNA]</scope>
    <source>
        <strain evidence="4 5">KM</strain>
    </source>
</reference>
<dbReference type="EMBL" id="LFND01000008">
    <property type="protein sequence ID" value="KMQ58608.1"/>
    <property type="molecule type" value="Genomic_DNA"/>
</dbReference>
<dbReference type="Proteomes" id="UP000036261">
    <property type="component" value="Unassembled WGS sequence"/>
</dbReference>
<protein>
    <recommendedName>
        <fullName evidence="3">MoxR-vWA-beta-propeller ternary system domain-containing protein</fullName>
    </recommendedName>
</protein>
<dbReference type="AlphaFoldDB" id="A0A0J7HX63"/>
<feature type="compositionally biased region" description="Basic and acidic residues" evidence="1">
    <location>
        <begin position="342"/>
        <end position="352"/>
    </location>
</feature>
<dbReference type="STRING" id="558151.ACM46_21520"/>
<feature type="domain" description="MoxR-vWA-beta-propeller ternary system" evidence="3">
    <location>
        <begin position="2"/>
        <end position="171"/>
    </location>
</feature>
<feature type="transmembrane region" description="Helical" evidence="2">
    <location>
        <begin position="508"/>
        <end position="529"/>
    </location>
</feature>
<proteinExistence type="predicted"/>
<evidence type="ECO:0000256" key="2">
    <source>
        <dbReference type="SAM" id="Phobius"/>
    </source>
</evidence>
<keyword evidence="5" id="KW-1185">Reference proteome</keyword>
<evidence type="ECO:0000313" key="4">
    <source>
        <dbReference type="EMBL" id="KMQ58608.1"/>
    </source>
</evidence>
<dbReference type="RefSeq" id="WP_048508728.1">
    <property type="nucleotide sequence ID" value="NZ_LFND01000008.1"/>
</dbReference>
<evidence type="ECO:0000259" key="3">
    <source>
        <dbReference type="Pfam" id="PF19919"/>
    </source>
</evidence>
<keyword evidence="2" id="KW-0472">Membrane</keyword>
<feature type="region of interest" description="Disordered" evidence="1">
    <location>
        <begin position="336"/>
        <end position="359"/>
    </location>
</feature>
<dbReference type="Pfam" id="PF19919">
    <property type="entry name" value="bpX3"/>
    <property type="match status" value="1"/>
</dbReference>